<gene>
    <name evidence="2" type="ORF">FXV83_31350</name>
</gene>
<dbReference type="AlphaFoldDB" id="A0A5S4YE90"/>
<evidence type="ECO:0000313" key="3">
    <source>
        <dbReference type="Proteomes" id="UP000324797"/>
    </source>
</evidence>
<organism evidence="2 3">
    <name type="scientific">Bradyrhizobium hipponense</name>
    <dbReference type="NCBI Taxonomy" id="2605638"/>
    <lineage>
        <taxon>Bacteria</taxon>
        <taxon>Pseudomonadati</taxon>
        <taxon>Pseudomonadota</taxon>
        <taxon>Alphaproteobacteria</taxon>
        <taxon>Hyphomicrobiales</taxon>
        <taxon>Nitrobacteraceae</taxon>
        <taxon>Bradyrhizobium</taxon>
    </lineage>
</organism>
<reference evidence="2 3" key="1">
    <citation type="submission" date="2019-08" db="EMBL/GenBank/DDBJ databases">
        <title>Bradyrhizobium hipponensis sp. nov., a rhizobium isolated from a Lupinus angustifolius root nodule in Tunisia.</title>
        <authorList>
            <person name="Off K."/>
            <person name="Rejili M."/>
            <person name="Mars M."/>
            <person name="Brachmann A."/>
            <person name="Marin M."/>
        </authorList>
    </citation>
    <scope>NUCLEOTIDE SEQUENCE [LARGE SCALE GENOMIC DNA]</scope>
    <source>
        <strain evidence="3">aSej3</strain>
    </source>
</reference>
<keyword evidence="3" id="KW-1185">Reference proteome</keyword>
<dbReference type="Proteomes" id="UP000324797">
    <property type="component" value="Unassembled WGS sequence"/>
</dbReference>
<protein>
    <recommendedName>
        <fullName evidence="1">DUF6647 domain-containing protein</fullName>
    </recommendedName>
</protein>
<evidence type="ECO:0000259" key="1">
    <source>
        <dbReference type="Pfam" id="PF20352"/>
    </source>
</evidence>
<proteinExistence type="predicted"/>
<evidence type="ECO:0000313" key="2">
    <source>
        <dbReference type="EMBL" id="TYO62716.1"/>
    </source>
</evidence>
<accession>A0A5S4YE90</accession>
<dbReference type="InterPro" id="IPR046589">
    <property type="entry name" value="DUF6647"/>
</dbReference>
<name>A0A5S4YE90_9BRAD</name>
<dbReference type="EMBL" id="VSTH01000126">
    <property type="protein sequence ID" value="TYO62716.1"/>
    <property type="molecule type" value="Genomic_DNA"/>
</dbReference>
<dbReference type="Pfam" id="PF20352">
    <property type="entry name" value="DUF6647"/>
    <property type="match status" value="1"/>
</dbReference>
<sequence length="148" mass="16700">MLEEIVTWLSSNFDLPAIKERPAVEFASRMKLATMRAGDGALSEGLTNHDELNQPGQRQVVALYNDKSKTILLPDDWTGTSPADQSILVHEMVHHLQNLGKLTFECPRAREKSAYLAQDEWLGRFGMSLEHEFDVDMFTVLISSACMF</sequence>
<feature type="domain" description="DUF6647" evidence="1">
    <location>
        <begin position="4"/>
        <end position="146"/>
    </location>
</feature>
<comment type="caution">
    <text evidence="2">The sequence shown here is derived from an EMBL/GenBank/DDBJ whole genome shotgun (WGS) entry which is preliminary data.</text>
</comment>